<name>A0A915KVG2_ROMCU</name>
<dbReference type="Proteomes" id="UP000887565">
    <property type="component" value="Unplaced"/>
</dbReference>
<protein>
    <submittedName>
        <fullName evidence="3">Uncharacterized protein</fullName>
    </submittedName>
</protein>
<evidence type="ECO:0000256" key="1">
    <source>
        <dbReference type="SAM" id="SignalP"/>
    </source>
</evidence>
<dbReference type="AlphaFoldDB" id="A0A915KVG2"/>
<feature type="signal peptide" evidence="1">
    <location>
        <begin position="1"/>
        <end position="20"/>
    </location>
</feature>
<keyword evidence="1" id="KW-0732">Signal</keyword>
<feature type="chain" id="PRO_5036825631" evidence="1">
    <location>
        <begin position="21"/>
        <end position="207"/>
    </location>
</feature>
<sequence length="207" mass="23409">MICLPALLLLLVLQTSIVNTEETSDILDKLKQSIADFDKDRFYEHFKHPLKPSGCTDKYPKLWKEAADCIQCSFDSCMEQCEKQNKTPPWLSACYRSTNWTILLDSISNCLDGTKTCKRIPASRFLLHSLSAEGRLKQRKKLNSVDIGDVFDFGLCISGAGSCFKKCPLITRDEEENAVADCFKIDQVDQTMKSFLDCIESKIDSRG</sequence>
<evidence type="ECO:0000313" key="2">
    <source>
        <dbReference type="Proteomes" id="UP000887565"/>
    </source>
</evidence>
<proteinExistence type="predicted"/>
<reference evidence="3" key="1">
    <citation type="submission" date="2022-11" db="UniProtKB">
        <authorList>
            <consortium name="WormBaseParasite"/>
        </authorList>
    </citation>
    <scope>IDENTIFICATION</scope>
</reference>
<keyword evidence="2" id="KW-1185">Reference proteome</keyword>
<organism evidence="2 3">
    <name type="scientific">Romanomermis culicivorax</name>
    <name type="common">Nematode worm</name>
    <dbReference type="NCBI Taxonomy" id="13658"/>
    <lineage>
        <taxon>Eukaryota</taxon>
        <taxon>Metazoa</taxon>
        <taxon>Ecdysozoa</taxon>
        <taxon>Nematoda</taxon>
        <taxon>Enoplea</taxon>
        <taxon>Dorylaimia</taxon>
        <taxon>Mermithida</taxon>
        <taxon>Mermithoidea</taxon>
        <taxon>Mermithidae</taxon>
        <taxon>Romanomermis</taxon>
    </lineage>
</organism>
<evidence type="ECO:0000313" key="3">
    <source>
        <dbReference type="WBParaSite" id="nRc.2.0.1.t42137-RA"/>
    </source>
</evidence>
<accession>A0A915KVG2</accession>
<dbReference type="WBParaSite" id="nRc.2.0.1.t42137-RA">
    <property type="protein sequence ID" value="nRc.2.0.1.t42137-RA"/>
    <property type="gene ID" value="nRc.2.0.1.g42137"/>
</dbReference>